<feature type="compositionally biased region" description="Basic and acidic residues" evidence="1">
    <location>
        <begin position="106"/>
        <end position="130"/>
    </location>
</feature>
<dbReference type="InterPro" id="IPR058548">
    <property type="entry name" value="MlaB-like_STAS"/>
</dbReference>
<dbReference type="AlphaFoldDB" id="A0A4U5WF51"/>
<keyword evidence="4" id="KW-1185">Reference proteome</keyword>
<sequence>MHVTRHEDTFVITVRGEVDHDDEEDFVEAWAAADRAALPTTAVDLSQITFADSMLLNALLDARRRHADSDREFVLLGPLPPPVHRLLTVSGTLEHFAVADTGSGADPRDRAAAPRDGRPDPDGREDGHRE</sequence>
<dbReference type="Proteomes" id="UP000305929">
    <property type="component" value="Unassembled WGS sequence"/>
</dbReference>
<dbReference type="Pfam" id="PF13466">
    <property type="entry name" value="STAS_2"/>
    <property type="match status" value="1"/>
</dbReference>
<protein>
    <submittedName>
        <fullName evidence="3">STAS domain-containing protein</fullName>
    </submittedName>
</protein>
<feature type="domain" description="STAS" evidence="2">
    <location>
        <begin position="1"/>
        <end position="91"/>
    </location>
</feature>
<accession>A0A4U5WF51</accession>
<evidence type="ECO:0000313" key="4">
    <source>
        <dbReference type="Proteomes" id="UP000305929"/>
    </source>
</evidence>
<dbReference type="CDD" id="cd07043">
    <property type="entry name" value="STAS_anti-anti-sigma_factors"/>
    <property type="match status" value="1"/>
</dbReference>
<gene>
    <name evidence="3" type="ORF">E4U91_01925</name>
</gene>
<dbReference type="SUPFAM" id="SSF52091">
    <property type="entry name" value="SpoIIaa-like"/>
    <property type="match status" value="1"/>
</dbReference>
<evidence type="ECO:0000259" key="2">
    <source>
        <dbReference type="PROSITE" id="PS50801"/>
    </source>
</evidence>
<dbReference type="InterPro" id="IPR002645">
    <property type="entry name" value="STAS_dom"/>
</dbReference>
<name>A0A4U5WF51_STRLS</name>
<dbReference type="PROSITE" id="PS50801">
    <property type="entry name" value="STAS"/>
    <property type="match status" value="1"/>
</dbReference>
<comment type="caution">
    <text evidence="3">The sequence shown here is derived from an EMBL/GenBank/DDBJ whole genome shotgun (WGS) entry which is preliminary data.</text>
</comment>
<dbReference type="OrthoDB" id="4288553at2"/>
<dbReference type="Gene3D" id="3.30.750.24">
    <property type="entry name" value="STAS domain"/>
    <property type="match status" value="1"/>
</dbReference>
<organism evidence="3 4">
    <name type="scientific">Streptomyces lasalocidi</name>
    <name type="common">Streptomyces lasaliensis</name>
    <dbReference type="NCBI Taxonomy" id="324833"/>
    <lineage>
        <taxon>Bacteria</taxon>
        <taxon>Bacillati</taxon>
        <taxon>Actinomycetota</taxon>
        <taxon>Actinomycetes</taxon>
        <taxon>Kitasatosporales</taxon>
        <taxon>Streptomycetaceae</taxon>
        <taxon>Streptomyces</taxon>
    </lineage>
</organism>
<evidence type="ECO:0000256" key="1">
    <source>
        <dbReference type="SAM" id="MobiDB-lite"/>
    </source>
</evidence>
<dbReference type="RefSeq" id="WP_137310614.1">
    <property type="nucleotide sequence ID" value="NZ_SZNQ01000001.1"/>
</dbReference>
<dbReference type="InterPro" id="IPR036513">
    <property type="entry name" value="STAS_dom_sf"/>
</dbReference>
<dbReference type="EMBL" id="SZNQ01000001">
    <property type="protein sequence ID" value="TKS99005.1"/>
    <property type="molecule type" value="Genomic_DNA"/>
</dbReference>
<proteinExistence type="predicted"/>
<reference evidence="3 4" key="1">
    <citation type="submission" date="2019-04" db="EMBL/GenBank/DDBJ databases">
        <title>Streptomyces lasaliensis sp. nov., an Actinomycete isolated from soil which produces the polyether antibiotic lasalocid.</title>
        <authorList>
            <person name="Erwin G."/>
            <person name="Haber C."/>
        </authorList>
    </citation>
    <scope>NUCLEOTIDE SEQUENCE [LARGE SCALE GENOMIC DNA]</scope>
    <source>
        <strain evidence="3 4">X-537</strain>
    </source>
</reference>
<feature type="region of interest" description="Disordered" evidence="1">
    <location>
        <begin position="98"/>
        <end position="130"/>
    </location>
</feature>
<evidence type="ECO:0000313" key="3">
    <source>
        <dbReference type="EMBL" id="TKS99005.1"/>
    </source>
</evidence>